<gene>
    <name evidence="2" type="ORF">ACFP3R_16410</name>
</gene>
<comment type="caution">
    <text evidence="2">The sequence shown here is derived from an EMBL/GenBank/DDBJ whole genome shotgun (WGS) entry which is preliminary data.</text>
</comment>
<keyword evidence="3" id="KW-1185">Reference proteome</keyword>
<dbReference type="RefSeq" id="WP_380637064.1">
    <property type="nucleotide sequence ID" value="NZ_JBHSQO010000014.1"/>
</dbReference>
<feature type="region of interest" description="Disordered" evidence="1">
    <location>
        <begin position="39"/>
        <end position="68"/>
    </location>
</feature>
<reference evidence="3" key="1">
    <citation type="journal article" date="2019" name="Int. J. Syst. Evol. Microbiol.">
        <title>The Global Catalogue of Microorganisms (GCM) 10K type strain sequencing project: providing services to taxonomists for standard genome sequencing and annotation.</title>
        <authorList>
            <consortium name="The Broad Institute Genomics Platform"/>
            <consortium name="The Broad Institute Genome Sequencing Center for Infectious Disease"/>
            <person name="Wu L."/>
            <person name="Ma J."/>
        </authorList>
    </citation>
    <scope>NUCLEOTIDE SEQUENCE [LARGE SCALE GENOMIC DNA]</scope>
    <source>
        <strain evidence="3">CGMCC 4.7246</strain>
    </source>
</reference>
<evidence type="ECO:0000313" key="3">
    <source>
        <dbReference type="Proteomes" id="UP001596220"/>
    </source>
</evidence>
<proteinExistence type="predicted"/>
<accession>A0ABW1P616</accession>
<name>A0ABW1P616_9PSEU</name>
<evidence type="ECO:0000256" key="1">
    <source>
        <dbReference type="SAM" id="MobiDB-lite"/>
    </source>
</evidence>
<sequence>MPHQVKLLRRMGQNPAGSIRTYRDSEAEWLVNSGHAEYVGSVTHREPEPPAHTAPEEQGDDQRPPAPDLATLKAQAGALGLPTYGTKAQLADRIEQHKATLEQPDDELEDDLDGDDEDDE</sequence>
<feature type="region of interest" description="Disordered" evidence="1">
    <location>
        <begin position="95"/>
        <end position="120"/>
    </location>
</feature>
<feature type="compositionally biased region" description="Acidic residues" evidence="1">
    <location>
        <begin position="103"/>
        <end position="120"/>
    </location>
</feature>
<dbReference type="EMBL" id="JBHSQO010000014">
    <property type="protein sequence ID" value="MFC6090863.1"/>
    <property type="molecule type" value="Genomic_DNA"/>
</dbReference>
<organism evidence="2 3">
    <name type="scientific">Saccharothrix lopnurensis</name>
    <dbReference type="NCBI Taxonomy" id="1670621"/>
    <lineage>
        <taxon>Bacteria</taxon>
        <taxon>Bacillati</taxon>
        <taxon>Actinomycetota</taxon>
        <taxon>Actinomycetes</taxon>
        <taxon>Pseudonocardiales</taxon>
        <taxon>Pseudonocardiaceae</taxon>
        <taxon>Saccharothrix</taxon>
    </lineage>
</organism>
<dbReference type="Proteomes" id="UP001596220">
    <property type="component" value="Unassembled WGS sequence"/>
</dbReference>
<protein>
    <submittedName>
        <fullName evidence="2">SAP domain-containing protein</fullName>
    </submittedName>
</protein>
<evidence type="ECO:0000313" key="2">
    <source>
        <dbReference type="EMBL" id="MFC6090863.1"/>
    </source>
</evidence>